<feature type="compositionally biased region" description="Polar residues" evidence="1">
    <location>
        <begin position="78"/>
        <end position="96"/>
    </location>
</feature>
<accession>A0A4C1YCD3</accession>
<keyword evidence="2" id="KW-1133">Transmembrane helix</keyword>
<feature type="compositionally biased region" description="Acidic residues" evidence="1">
    <location>
        <begin position="103"/>
        <end position="116"/>
    </location>
</feature>
<evidence type="ECO:0000313" key="4">
    <source>
        <dbReference type="Proteomes" id="UP000299102"/>
    </source>
</evidence>
<dbReference type="AlphaFoldDB" id="A0A4C1YCD3"/>
<name>A0A4C1YCD3_EUMVA</name>
<protein>
    <submittedName>
        <fullName evidence="3">Uncharacterized protein</fullName>
    </submittedName>
</protein>
<proteinExistence type="predicted"/>
<dbReference type="EMBL" id="BGZK01001185">
    <property type="protein sequence ID" value="GBP73746.1"/>
    <property type="molecule type" value="Genomic_DNA"/>
</dbReference>
<gene>
    <name evidence="3" type="ORF">EVAR_46886_1</name>
</gene>
<organism evidence="3 4">
    <name type="scientific">Eumeta variegata</name>
    <name type="common">Bagworm moth</name>
    <name type="synonym">Eumeta japonica</name>
    <dbReference type="NCBI Taxonomy" id="151549"/>
    <lineage>
        <taxon>Eukaryota</taxon>
        <taxon>Metazoa</taxon>
        <taxon>Ecdysozoa</taxon>
        <taxon>Arthropoda</taxon>
        <taxon>Hexapoda</taxon>
        <taxon>Insecta</taxon>
        <taxon>Pterygota</taxon>
        <taxon>Neoptera</taxon>
        <taxon>Endopterygota</taxon>
        <taxon>Lepidoptera</taxon>
        <taxon>Glossata</taxon>
        <taxon>Ditrysia</taxon>
        <taxon>Tineoidea</taxon>
        <taxon>Psychidae</taxon>
        <taxon>Oiketicinae</taxon>
        <taxon>Eumeta</taxon>
    </lineage>
</organism>
<feature type="region of interest" description="Disordered" evidence="1">
    <location>
        <begin position="68"/>
        <end position="121"/>
    </location>
</feature>
<evidence type="ECO:0000256" key="1">
    <source>
        <dbReference type="SAM" id="MobiDB-lite"/>
    </source>
</evidence>
<evidence type="ECO:0000313" key="3">
    <source>
        <dbReference type="EMBL" id="GBP73746.1"/>
    </source>
</evidence>
<dbReference type="Proteomes" id="UP000299102">
    <property type="component" value="Unassembled WGS sequence"/>
</dbReference>
<keyword evidence="2" id="KW-0812">Transmembrane</keyword>
<comment type="caution">
    <text evidence="3">The sequence shown here is derived from an EMBL/GenBank/DDBJ whole genome shotgun (WGS) entry which is preliminary data.</text>
</comment>
<reference evidence="3 4" key="1">
    <citation type="journal article" date="2019" name="Commun. Biol.">
        <title>The bagworm genome reveals a unique fibroin gene that provides high tensile strength.</title>
        <authorList>
            <person name="Kono N."/>
            <person name="Nakamura H."/>
            <person name="Ohtoshi R."/>
            <person name="Tomita M."/>
            <person name="Numata K."/>
            <person name="Arakawa K."/>
        </authorList>
    </citation>
    <scope>NUCLEOTIDE SEQUENCE [LARGE SCALE GENOMIC DNA]</scope>
</reference>
<feature type="transmembrane region" description="Helical" evidence="2">
    <location>
        <begin position="20"/>
        <end position="40"/>
    </location>
</feature>
<sequence>MTSPETEPEATYRIIRIINFVYSGLSGEALSFLFVVRLLIPFALADRGAKRDFDYDFDRDLTLALSERAGEPSERWSPPSTDTRNPKEVTSASQFGGNRISDGQEEFMDREWDDEGEVSHRNSYSLDETPLRKLLVHVRIM</sequence>
<keyword evidence="2" id="KW-0472">Membrane</keyword>
<evidence type="ECO:0000256" key="2">
    <source>
        <dbReference type="SAM" id="Phobius"/>
    </source>
</evidence>
<keyword evidence="4" id="KW-1185">Reference proteome</keyword>